<evidence type="ECO:0000256" key="5">
    <source>
        <dbReference type="HAMAP-Rule" id="MF_01928"/>
    </source>
</evidence>
<sequence>MAAVYSSVADPATVQRVGVIGGGQLAWMMAKAAADLGIELSVQTPNKTDPAIANFSHPSGHPVFAAVDDAKATAELAQHCQVITFENEFVDLEALSQLATQGICFRPALTALQPLLDKYEQRTYLQKLGLPVPAFTTIGPSTDISTLDFPLVVKSRRHGYDGQGTFILHDAVQLQAFWNDFPTPPSPEAFMAEAFIPFERELAIVAARSITGEVALYPVIETYQHHQVCHWAMAPVALASETQQQIENAATTLLNDLEAVGIFGIELFLTPDGQILVNEIAPRTHNSGHLTLDACATSQFEQHLRAVSGLPLGDTSLTAPGAIMINLLGYEVAEYDYGQKREMMATFPNTFVHWYGKAKAHPGRKLGHVTALLDNPDRQQALTTAKRIANLWYRP</sequence>
<accession>A0A2W1JJC1</accession>
<feature type="domain" description="ATP-grasp" evidence="7">
    <location>
        <begin position="122"/>
        <end position="308"/>
    </location>
</feature>
<dbReference type="PANTHER" id="PTHR11609">
    <property type="entry name" value="PURINE BIOSYNTHESIS PROTEIN 6/7, PUR6/7"/>
    <property type="match status" value="1"/>
</dbReference>
<reference evidence="8 9" key="1">
    <citation type="journal article" date="2018" name="Sci. Rep.">
        <title>A novel species of the marine cyanobacterium Acaryochloris with a unique pigment content and lifestyle.</title>
        <authorList>
            <person name="Partensky F."/>
            <person name="Six C."/>
            <person name="Ratin M."/>
            <person name="Garczarek L."/>
            <person name="Vaulot D."/>
            <person name="Probert I."/>
            <person name="Calteau A."/>
            <person name="Gourvil P."/>
            <person name="Marie D."/>
            <person name="Grebert T."/>
            <person name="Bouchier C."/>
            <person name="Le Panse S."/>
            <person name="Gachenot M."/>
            <person name="Rodriguez F."/>
            <person name="Garrido J.L."/>
        </authorList>
    </citation>
    <scope>NUCLEOTIDE SEQUENCE [LARGE SCALE GENOMIC DNA]</scope>
    <source>
        <strain evidence="8 9">RCC1774</strain>
    </source>
</reference>
<dbReference type="Gene3D" id="3.30.470.20">
    <property type="entry name" value="ATP-grasp fold, B domain"/>
    <property type="match status" value="1"/>
</dbReference>
<dbReference type="GO" id="GO:0046872">
    <property type="term" value="F:metal ion binding"/>
    <property type="evidence" value="ECO:0007669"/>
    <property type="project" value="InterPro"/>
</dbReference>
<dbReference type="InterPro" id="IPR016185">
    <property type="entry name" value="PreATP-grasp_dom_sf"/>
</dbReference>
<dbReference type="GO" id="GO:0005524">
    <property type="term" value="F:ATP binding"/>
    <property type="evidence" value="ECO:0007669"/>
    <property type="project" value="UniProtKB-UniRule"/>
</dbReference>
<evidence type="ECO:0000313" key="8">
    <source>
        <dbReference type="EMBL" id="PZD70354.1"/>
    </source>
</evidence>
<dbReference type="Gene3D" id="3.30.1490.20">
    <property type="entry name" value="ATP-grasp fold, A domain"/>
    <property type="match status" value="1"/>
</dbReference>
<dbReference type="UniPathway" id="UPA00074">
    <property type="reaction ID" value="UER00942"/>
</dbReference>
<comment type="function">
    <text evidence="6">Catalyzes the ATP-dependent conversion of 5-aminoimidazole ribonucleotide (AIR) and HCO(3)- to N5-carboxyaminoimidazole ribonucleotide (N5-CAIR).</text>
</comment>
<dbReference type="PANTHER" id="PTHR11609:SF5">
    <property type="entry name" value="PHOSPHORIBOSYLAMINOIMIDAZOLE CARBOXYLASE"/>
    <property type="match status" value="1"/>
</dbReference>
<keyword evidence="1 5" id="KW-0436">Ligase</keyword>
<feature type="binding site" evidence="5">
    <location>
        <position position="201"/>
    </location>
    <ligand>
        <name>ATP</name>
        <dbReference type="ChEBI" id="CHEBI:30616"/>
    </ligand>
</feature>
<evidence type="ECO:0000256" key="6">
    <source>
        <dbReference type="RuleBase" id="RU361200"/>
    </source>
</evidence>
<dbReference type="InterPro" id="IPR011054">
    <property type="entry name" value="Rudment_hybrid_motif"/>
</dbReference>
<proteinExistence type="inferred from homology"/>
<dbReference type="Pfam" id="PF02222">
    <property type="entry name" value="ATP-grasp"/>
    <property type="match status" value="1"/>
</dbReference>
<dbReference type="InterPro" id="IPR003135">
    <property type="entry name" value="ATP-grasp_carboxylate-amine"/>
</dbReference>
<dbReference type="RefSeq" id="WP_110989091.1">
    <property type="nucleotide sequence ID" value="NZ_CAWNWM010000041.1"/>
</dbReference>
<dbReference type="SUPFAM" id="SSF51246">
    <property type="entry name" value="Rudiment single hybrid motif"/>
    <property type="match status" value="1"/>
</dbReference>
<dbReference type="InterPro" id="IPR013815">
    <property type="entry name" value="ATP_grasp_subdomain_1"/>
</dbReference>
<keyword evidence="4 5" id="KW-0067">ATP-binding</keyword>
<dbReference type="InterPro" id="IPR054350">
    <property type="entry name" value="PurT/PurK_preATP-grasp"/>
</dbReference>
<dbReference type="InterPro" id="IPR005875">
    <property type="entry name" value="PurK"/>
</dbReference>
<feature type="binding site" evidence="5">
    <location>
        <begin position="278"/>
        <end position="279"/>
    </location>
    <ligand>
        <name>ATP</name>
        <dbReference type="ChEBI" id="CHEBI:30616"/>
    </ligand>
</feature>
<dbReference type="InterPro" id="IPR040686">
    <property type="entry name" value="PurK_C"/>
</dbReference>
<evidence type="ECO:0000256" key="4">
    <source>
        <dbReference type="ARBA" id="ARBA00022840"/>
    </source>
</evidence>
<keyword evidence="9" id="KW-1185">Reference proteome</keyword>
<comment type="function">
    <text evidence="5">Catalyzes the ATP-dependent conversion of 5-aminoimidazole ribonucleotide (AIR) and HCO(3)(-) to N5-carboxyaminoimidazole ribonucleotide (N5-CAIR).</text>
</comment>
<gene>
    <name evidence="8" type="primary">purK_3</name>
    <name evidence="5 6" type="synonym">purK</name>
    <name evidence="8" type="ORF">C1752_13889</name>
</gene>
<comment type="subunit">
    <text evidence="5 6">Homodimer.</text>
</comment>
<dbReference type="EMBL" id="PQWO01000041">
    <property type="protein sequence ID" value="PZD70354.1"/>
    <property type="molecule type" value="Genomic_DNA"/>
</dbReference>
<dbReference type="Proteomes" id="UP000248857">
    <property type="component" value="Unassembled WGS sequence"/>
</dbReference>
<dbReference type="OrthoDB" id="9804625at2"/>
<feature type="binding site" evidence="5">
    <location>
        <position position="154"/>
    </location>
    <ligand>
        <name>ATP</name>
        <dbReference type="ChEBI" id="CHEBI:30616"/>
    </ligand>
</feature>
<dbReference type="GO" id="GO:0006189">
    <property type="term" value="P:'de novo' IMP biosynthetic process"/>
    <property type="evidence" value="ECO:0007669"/>
    <property type="project" value="UniProtKB-UniRule"/>
</dbReference>
<evidence type="ECO:0000259" key="7">
    <source>
        <dbReference type="PROSITE" id="PS50975"/>
    </source>
</evidence>
<dbReference type="PROSITE" id="PS50975">
    <property type="entry name" value="ATP_GRASP"/>
    <property type="match status" value="1"/>
</dbReference>
<feature type="binding site" evidence="5">
    <location>
        <begin position="193"/>
        <end position="196"/>
    </location>
    <ligand>
        <name>ATP</name>
        <dbReference type="ChEBI" id="CHEBI:30616"/>
    </ligand>
</feature>
<dbReference type="GO" id="GO:0005829">
    <property type="term" value="C:cytosol"/>
    <property type="evidence" value="ECO:0007669"/>
    <property type="project" value="TreeGrafter"/>
</dbReference>
<name>A0A2W1JJC1_9CYAN</name>
<dbReference type="Gene3D" id="3.40.50.20">
    <property type="match status" value="1"/>
</dbReference>
<keyword evidence="3 5" id="KW-0658">Purine biosynthesis</keyword>
<keyword evidence="2 5" id="KW-0547">Nucleotide-binding</keyword>
<comment type="catalytic activity">
    <reaction evidence="5 6">
        <text>5-amino-1-(5-phospho-beta-D-ribosyl)imidazole + hydrogencarbonate + ATP = 5-carboxyamino-1-(5-phospho-D-ribosyl)imidazole + ADP + phosphate + 2 H(+)</text>
        <dbReference type="Rhea" id="RHEA:19317"/>
        <dbReference type="ChEBI" id="CHEBI:15378"/>
        <dbReference type="ChEBI" id="CHEBI:17544"/>
        <dbReference type="ChEBI" id="CHEBI:30616"/>
        <dbReference type="ChEBI" id="CHEBI:43474"/>
        <dbReference type="ChEBI" id="CHEBI:58730"/>
        <dbReference type="ChEBI" id="CHEBI:137981"/>
        <dbReference type="ChEBI" id="CHEBI:456216"/>
        <dbReference type="EC" id="6.3.4.18"/>
    </reaction>
</comment>
<evidence type="ECO:0000256" key="2">
    <source>
        <dbReference type="ARBA" id="ARBA00022741"/>
    </source>
</evidence>
<dbReference type="NCBIfam" id="TIGR01161">
    <property type="entry name" value="purK"/>
    <property type="match status" value="1"/>
</dbReference>
<protein>
    <recommendedName>
        <fullName evidence="5 6">N5-carboxyaminoimidazole ribonucleotide synthase</fullName>
        <shortName evidence="5 6">N5-CAIR synthase</shortName>
        <ecNumber evidence="5 6">6.3.4.18</ecNumber>
    </recommendedName>
    <alternativeName>
        <fullName evidence="5 6">5-(carboxyamino)imidazole ribonucleotide synthetase</fullName>
    </alternativeName>
</protein>
<dbReference type="AlphaFoldDB" id="A0A2W1JJC1"/>
<dbReference type="HAMAP" id="MF_01928">
    <property type="entry name" value="PurK"/>
    <property type="match status" value="1"/>
</dbReference>
<dbReference type="Pfam" id="PF22660">
    <property type="entry name" value="RS_preATP-grasp-like"/>
    <property type="match status" value="1"/>
</dbReference>
<comment type="similarity">
    <text evidence="5 6">Belongs to the PurK/PurT family.</text>
</comment>
<comment type="caution">
    <text evidence="8">The sequence shown here is derived from an EMBL/GenBank/DDBJ whole genome shotgun (WGS) entry which is preliminary data.</text>
</comment>
<dbReference type="SUPFAM" id="SSF56059">
    <property type="entry name" value="Glutathione synthetase ATP-binding domain-like"/>
    <property type="match status" value="1"/>
</dbReference>
<dbReference type="Pfam" id="PF17769">
    <property type="entry name" value="PurK_C"/>
    <property type="match status" value="1"/>
</dbReference>
<dbReference type="GO" id="GO:0004638">
    <property type="term" value="F:phosphoribosylaminoimidazole carboxylase activity"/>
    <property type="evidence" value="ECO:0007669"/>
    <property type="project" value="InterPro"/>
</dbReference>
<comment type="pathway">
    <text evidence="5 6">Purine metabolism; IMP biosynthesis via de novo pathway; 5-amino-1-(5-phospho-D-ribosyl)imidazole-4-carboxylate from 5-amino-1-(5-phospho-D-ribosyl)imidazole (N5-CAIR route): step 1/2.</text>
</comment>
<evidence type="ECO:0000313" key="9">
    <source>
        <dbReference type="Proteomes" id="UP000248857"/>
    </source>
</evidence>
<evidence type="ECO:0000256" key="3">
    <source>
        <dbReference type="ARBA" id="ARBA00022755"/>
    </source>
</evidence>
<dbReference type="GO" id="GO:0034028">
    <property type="term" value="F:5-(carboxyamino)imidazole ribonucleotide synthase activity"/>
    <property type="evidence" value="ECO:0007669"/>
    <property type="project" value="UniProtKB-UniRule"/>
</dbReference>
<dbReference type="NCBIfam" id="NF004679">
    <property type="entry name" value="PRK06019.1-5"/>
    <property type="match status" value="1"/>
</dbReference>
<evidence type="ECO:0000256" key="1">
    <source>
        <dbReference type="ARBA" id="ARBA00022598"/>
    </source>
</evidence>
<dbReference type="SUPFAM" id="SSF52440">
    <property type="entry name" value="PreATP-grasp domain"/>
    <property type="match status" value="1"/>
</dbReference>
<organism evidence="8 9">
    <name type="scientific">Acaryochloris thomasi RCC1774</name>
    <dbReference type="NCBI Taxonomy" id="1764569"/>
    <lineage>
        <taxon>Bacteria</taxon>
        <taxon>Bacillati</taxon>
        <taxon>Cyanobacteriota</taxon>
        <taxon>Cyanophyceae</taxon>
        <taxon>Acaryochloridales</taxon>
        <taxon>Acaryochloridaceae</taxon>
        <taxon>Acaryochloris</taxon>
        <taxon>Acaryochloris thomasi</taxon>
    </lineage>
</organism>
<dbReference type="EC" id="6.3.4.18" evidence="5 6"/>
<feature type="binding site" evidence="5">
    <location>
        <position position="118"/>
    </location>
    <ligand>
        <name>ATP</name>
        <dbReference type="ChEBI" id="CHEBI:30616"/>
    </ligand>
</feature>
<dbReference type="InterPro" id="IPR011761">
    <property type="entry name" value="ATP-grasp"/>
</dbReference>
<comment type="caution">
    <text evidence="5">Lacks conserved residue(s) required for the propagation of feature annotation.</text>
</comment>